<dbReference type="Pfam" id="PF00496">
    <property type="entry name" value="SBP_bac_5"/>
    <property type="match status" value="1"/>
</dbReference>
<feature type="domain" description="Solute-binding protein family 5" evidence="1">
    <location>
        <begin position="109"/>
        <end position="489"/>
    </location>
</feature>
<dbReference type="Gene3D" id="3.90.76.10">
    <property type="entry name" value="Dipeptide-binding Protein, Domain 1"/>
    <property type="match status" value="1"/>
</dbReference>
<dbReference type="InterPro" id="IPR006311">
    <property type="entry name" value="TAT_signal"/>
</dbReference>
<dbReference type="EMBL" id="LT629772">
    <property type="protein sequence ID" value="SDR84375.1"/>
    <property type="molecule type" value="Genomic_DNA"/>
</dbReference>
<dbReference type="GO" id="GO:0015833">
    <property type="term" value="P:peptide transport"/>
    <property type="evidence" value="ECO:0007669"/>
    <property type="project" value="TreeGrafter"/>
</dbReference>
<dbReference type="PROSITE" id="PS51318">
    <property type="entry name" value="TAT"/>
    <property type="match status" value="1"/>
</dbReference>
<dbReference type="InterPro" id="IPR039424">
    <property type="entry name" value="SBP_5"/>
</dbReference>
<sequence>MSEPNGVSRRSLLQLVGLSTVGIAGVGAATGCAPAEPKSGGKGASGGAAGGGEYRGAYPYLPSPQGNYNAVGKPLVGSPNAILAGTPYTDLFLLPSGMYHWKEQTWELFLADSYELDKKTNTYTVKVKSGLKWSDGSALTAKDYVTTFWCHWILNSPLWSYVDKIDAPDDTTFTLRMNQPAMVVERYLLRSNIVASSVYGEYADQAKSLKEAGKDSDSKEVTALNKKLIEFAPKEYVVSGPYNIDYKTINNTQLTMVKNKTGFGADTVKFDKLVIYNGETPTVTPLVLSKDIDYATHGFPVASEKQFESIGYKILRPPTYSGPALFMNFDKAEEFADPKVRQALNFAIDHKQNGTVALGESGVPTKFYTGFSDNLIDIWIEKADQSKFEPYAFDQDKAAKLLEGAGWKKSGSSWKLPNGKPAAYQLLYPSDYADWSAASKDLSEQLTKFGIKITLHGVVSTQQPIDVDKGNFQLALQGWGNSTQPYPYFSFVSALLTHNYPIAKNSGGKGMNFPLAQTVEGFGKVDLQKLIDASGSGIDEAALKKNITKLAQIFNKTLPIIPLFERHGNTPTLNGDRVKQFPTNDDPITQNSLYADNEVALWMLTGKLQPA</sequence>
<dbReference type="Proteomes" id="UP000199103">
    <property type="component" value="Chromosome I"/>
</dbReference>
<dbReference type="AlphaFoldDB" id="A0A1H1MDD6"/>
<protein>
    <submittedName>
        <fullName evidence="2">Peptide/nickel transport system substrate-binding protein</fullName>
    </submittedName>
</protein>
<name>A0A1H1MDD6_9ACTN</name>
<dbReference type="GO" id="GO:1904680">
    <property type="term" value="F:peptide transmembrane transporter activity"/>
    <property type="evidence" value="ECO:0007669"/>
    <property type="project" value="TreeGrafter"/>
</dbReference>
<gene>
    <name evidence="2" type="ORF">SAMN04489812_0085</name>
</gene>
<reference evidence="2 3" key="1">
    <citation type="submission" date="2016-10" db="EMBL/GenBank/DDBJ databases">
        <authorList>
            <person name="de Groot N.N."/>
        </authorList>
    </citation>
    <scope>NUCLEOTIDE SEQUENCE [LARGE SCALE GENOMIC DNA]</scope>
    <source>
        <strain evidence="2 3">DSM 21800</strain>
    </source>
</reference>
<dbReference type="InterPro" id="IPR000914">
    <property type="entry name" value="SBP_5_dom"/>
</dbReference>
<dbReference type="Gene3D" id="3.10.105.10">
    <property type="entry name" value="Dipeptide-binding Protein, Domain 3"/>
    <property type="match status" value="1"/>
</dbReference>
<dbReference type="STRING" id="630515.SAMN04489812_0085"/>
<keyword evidence="3" id="KW-1185">Reference proteome</keyword>
<dbReference type="Gene3D" id="3.40.190.10">
    <property type="entry name" value="Periplasmic binding protein-like II"/>
    <property type="match status" value="1"/>
</dbReference>
<dbReference type="PANTHER" id="PTHR30290">
    <property type="entry name" value="PERIPLASMIC BINDING COMPONENT OF ABC TRANSPORTER"/>
    <property type="match status" value="1"/>
</dbReference>
<evidence type="ECO:0000313" key="2">
    <source>
        <dbReference type="EMBL" id="SDR84375.1"/>
    </source>
</evidence>
<evidence type="ECO:0000259" key="1">
    <source>
        <dbReference type="Pfam" id="PF00496"/>
    </source>
</evidence>
<dbReference type="RefSeq" id="WP_197679933.1">
    <property type="nucleotide sequence ID" value="NZ_LT629772.1"/>
</dbReference>
<proteinExistence type="predicted"/>
<dbReference type="SUPFAM" id="SSF53850">
    <property type="entry name" value="Periplasmic binding protein-like II"/>
    <property type="match status" value="1"/>
</dbReference>
<evidence type="ECO:0000313" key="3">
    <source>
        <dbReference type="Proteomes" id="UP000199103"/>
    </source>
</evidence>
<organism evidence="2 3">
    <name type="scientific">Microlunatus soli</name>
    <dbReference type="NCBI Taxonomy" id="630515"/>
    <lineage>
        <taxon>Bacteria</taxon>
        <taxon>Bacillati</taxon>
        <taxon>Actinomycetota</taxon>
        <taxon>Actinomycetes</taxon>
        <taxon>Propionibacteriales</taxon>
        <taxon>Propionibacteriaceae</taxon>
        <taxon>Microlunatus</taxon>
    </lineage>
</organism>
<accession>A0A1H1MDD6</accession>